<accession>A0A291PC85</accession>
<dbReference type="HAMAP" id="MF_01587">
    <property type="entry name" value="DNA_ligase_B"/>
    <property type="match status" value="1"/>
</dbReference>
<dbReference type="NCBIfam" id="NF005987">
    <property type="entry name" value="PRK08097.1"/>
    <property type="match status" value="1"/>
</dbReference>
<keyword evidence="5 8" id="KW-0520">NAD</keyword>
<evidence type="ECO:0000256" key="6">
    <source>
        <dbReference type="ARBA" id="ARBA00023204"/>
    </source>
</evidence>
<feature type="domain" description="Helix-hairpin-helix DNA-binding motif class 1" evidence="10">
    <location>
        <begin position="420"/>
        <end position="439"/>
    </location>
</feature>
<evidence type="ECO:0000259" key="10">
    <source>
        <dbReference type="SMART" id="SM00278"/>
    </source>
</evidence>
<keyword evidence="6 8" id="KW-0234">DNA repair</keyword>
<sequence length="554" mass="60426">MRRRLAILLLCLWSLPLLADCPGWSIPRAERELTALHQRLEAWNAAYRRDGSSPVSDAVYDQASARLSEWRRCFPDLLPAAPPSAGPTGELRHPVPQAGLPKLDGDTEVRTWLASHDHVWLQPKVDGVAVTLIYEAGRLVRAISRGDGERGQDWTARVRRLPDVPDRLPPSAPDRLVLQGELYRRLGGHVQAEAGSAGARSAVAGWLARERLADGPAAQIGLFVWGWPGGPATMAARLAGLEALGFADTALWSRPVATFAKVQRLREAWYRSPLPFATDGVVLKEGRRAAPGRREAAAWKYPAREALAEVRGVTFRVGRTGRITPLLHLVPVTLDGRTLRRVSVGSLERWRALDIRPGDRVIVALAGLTVPRLEGVAWRAAERPEVVPPPASEYHPLSCWQPLPGCEDQFVERLTWLGGERALDLPGLGPGTWRALVEAGQVEGLLDWLALSPRALAGADGIAEARAARLADAFRDARRRPFPAWLSALGPPPGWDAGDTPDWATLVSRSPAEWRALPGVGEARAEALSDFFAHPEVRRLALRLSAAGIAGFER</sequence>
<feature type="signal peptide" evidence="9">
    <location>
        <begin position="1"/>
        <end position="19"/>
    </location>
</feature>
<dbReference type="SMART" id="SM00532">
    <property type="entry name" value="LIGANc"/>
    <property type="match status" value="1"/>
</dbReference>
<gene>
    <name evidence="8" type="primary">ligB</name>
    <name evidence="12" type="ORF">BEI_3481</name>
</gene>
<dbReference type="SUPFAM" id="SSF47781">
    <property type="entry name" value="RuvA domain 2-like"/>
    <property type="match status" value="1"/>
</dbReference>
<evidence type="ECO:0000256" key="1">
    <source>
        <dbReference type="ARBA" id="ARBA00022598"/>
    </source>
</evidence>
<dbReference type="EC" id="6.5.1.2" evidence="8"/>
<dbReference type="InterPro" id="IPR033136">
    <property type="entry name" value="DNA_ligase_CS"/>
</dbReference>
<dbReference type="SMART" id="SM00278">
    <property type="entry name" value="HhH1"/>
    <property type="match status" value="3"/>
</dbReference>
<evidence type="ECO:0000256" key="7">
    <source>
        <dbReference type="ARBA" id="ARBA00034005"/>
    </source>
</evidence>
<dbReference type="PANTHER" id="PTHR47810:SF1">
    <property type="entry name" value="DNA LIGASE B"/>
    <property type="match status" value="1"/>
</dbReference>
<keyword evidence="2 8" id="KW-0235">DNA replication</keyword>
<dbReference type="KEGG" id="hbe:BEI_3481"/>
<keyword evidence="9" id="KW-0732">Signal</keyword>
<feature type="domain" description="Helix-hairpin-helix DNA-binding motif class 1" evidence="10">
    <location>
        <begin position="454"/>
        <end position="473"/>
    </location>
</feature>
<dbReference type="GO" id="GO:0003911">
    <property type="term" value="F:DNA ligase (NAD+) activity"/>
    <property type="evidence" value="ECO:0007669"/>
    <property type="project" value="UniProtKB-UniRule"/>
</dbReference>
<dbReference type="Gene3D" id="1.10.287.610">
    <property type="entry name" value="Helix hairpin bin"/>
    <property type="match status" value="1"/>
</dbReference>
<dbReference type="EMBL" id="CP021435">
    <property type="protein sequence ID" value="ATJ84468.1"/>
    <property type="molecule type" value="Genomic_DNA"/>
</dbReference>
<evidence type="ECO:0000313" key="13">
    <source>
        <dbReference type="Proteomes" id="UP000219993"/>
    </source>
</evidence>
<evidence type="ECO:0000313" key="12">
    <source>
        <dbReference type="EMBL" id="ATJ84468.1"/>
    </source>
</evidence>
<dbReference type="InterPro" id="IPR050326">
    <property type="entry name" value="NAD_dep_DNA_ligaseB"/>
</dbReference>
<feature type="active site" description="N6-AMP-lysine intermediate" evidence="8">
    <location>
        <position position="124"/>
    </location>
</feature>
<dbReference type="Pfam" id="PF01653">
    <property type="entry name" value="DNA_ligase_aden"/>
    <property type="match status" value="1"/>
</dbReference>
<comment type="similarity">
    <text evidence="8">Belongs to the NAD-dependent DNA ligase family. LigB subfamily.</text>
</comment>
<feature type="domain" description="NAD-dependent DNA ligase N-terminal" evidence="11">
    <location>
        <begin position="28"/>
        <end position="422"/>
    </location>
</feature>
<dbReference type="InterPro" id="IPR004150">
    <property type="entry name" value="NAD_DNA_ligase_OB"/>
</dbReference>
<dbReference type="AlphaFoldDB" id="A0A291PC85"/>
<dbReference type="InterPro" id="IPR003583">
    <property type="entry name" value="Hlx-hairpin-Hlx_DNA-bd_motif"/>
</dbReference>
<comment type="function">
    <text evidence="8">Catalyzes the formation of phosphodiester linkages between 5'-phosphoryl and 3'-hydroxyl groups in double-stranded DNA using NAD as a coenzyme and as the energy source for the reaction.</text>
</comment>
<dbReference type="SUPFAM" id="SSF50249">
    <property type="entry name" value="Nucleic acid-binding proteins"/>
    <property type="match status" value="1"/>
</dbReference>
<evidence type="ECO:0000256" key="8">
    <source>
        <dbReference type="HAMAP-Rule" id="MF_01587"/>
    </source>
</evidence>
<dbReference type="Pfam" id="PF03120">
    <property type="entry name" value="OB_DNA_ligase"/>
    <property type="match status" value="1"/>
</dbReference>
<organism evidence="12 13">
    <name type="scientific">Halomonas beimenensis</name>
    <dbReference type="NCBI Taxonomy" id="475662"/>
    <lineage>
        <taxon>Bacteria</taxon>
        <taxon>Pseudomonadati</taxon>
        <taxon>Pseudomonadota</taxon>
        <taxon>Gammaproteobacteria</taxon>
        <taxon>Oceanospirillales</taxon>
        <taxon>Halomonadaceae</taxon>
        <taxon>Halomonas</taxon>
    </lineage>
</organism>
<dbReference type="RefSeq" id="WP_097790657.1">
    <property type="nucleotide sequence ID" value="NZ_BAAADT010000017.1"/>
</dbReference>
<dbReference type="InterPro" id="IPR013839">
    <property type="entry name" value="DNAligase_adenylation"/>
</dbReference>
<evidence type="ECO:0000256" key="2">
    <source>
        <dbReference type="ARBA" id="ARBA00022705"/>
    </source>
</evidence>
<dbReference type="PROSITE" id="PS01056">
    <property type="entry name" value="DNA_LIGASE_N2"/>
    <property type="match status" value="1"/>
</dbReference>
<evidence type="ECO:0000256" key="5">
    <source>
        <dbReference type="ARBA" id="ARBA00023027"/>
    </source>
</evidence>
<dbReference type="Pfam" id="PF14520">
    <property type="entry name" value="HHH_5"/>
    <property type="match status" value="1"/>
</dbReference>
<dbReference type="InterPro" id="IPR020923">
    <property type="entry name" value="DNA_ligase_B"/>
</dbReference>
<dbReference type="GO" id="GO:0006260">
    <property type="term" value="P:DNA replication"/>
    <property type="evidence" value="ECO:0007669"/>
    <property type="project" value="UniProtKB-KW"/>
</dbReference>
<dbReference type="Gene3D" id="1.10.150.20">
    <property type="entry name" value="5' to 3' exonuclease, C-terminal subdomain"/>
    <property type="match status" value="2"/>
</dbReference>
<dbReference type="InterPro" id="IPR013840">
    <property type="entry name" value="DNAligase_N"/>
</dbReference>
<dbReference type="InterPro" id="IPR010994">
    <property type="entry name" value="RuvA_2-like"/>
</dbReference>
<dbReference type="InterPro" id="IPR012340">
    <property type="entry name" value="NA-bd_OB-fold"/>
</dbReference>
<protein>
    <recommendedName>
        <fullName evidence="8">DNA ligase B</fullName>
        <ecNumber evidence="8">6.5.1.2</ecNumber>
    </recommendedName>
    <alternativeName>
        <fullName evidence="8">Polydeoxyribonucleotide synthase [NAD(+)] B</fullName>
    </alternativeName>
</protein>
<keyword evidence="3 8" id="KW-0227">DNA damage</keyword>
<feature type="chain" id="PRO_5012335437" description="DNA ligase B" evidence="9">
    <location>
        <begin position="20"/>
        <end position="554"/>
    </location>
</feature>
<evidence type="ECO:0000256" key="9">
    <source>
        <dbReference type="SAM" id="SignalP"/>
    </source>
</evidence>
<keyword evidence="13" id="KW-1185">Reference proteome</keyword>
<dbReference type="Proteomes" id="UP000219993">
    <property type="component" value="Chromosome"/>
</dbReference>
<dbReference type="OrthoDB" id="9759736at2"/>
<feature type="domain" description="Helix-hairpin-helix DNA-binding motif class 1" evidence="10">
    <location>
        <begin position="512"/>
        <end position="531"/>
    </location>
</feature>
<keyword evidence="4" id="KW-0460">Magnesium</keyword>
<evidence type="ECO:0000259" key="11">
    <source>
        <dbReference type="SMART" id="SM00532"/>
    </source>
</evidence>
<keyword evidence="1 8" id="KW-0436">Ligase</keyword>
<dbReference type="GO" id="GO:0003677">
    <property type="term" value="F:DNA binding"/>
    <property type="evidence" value="ECO:0007669"/>
    <property type="project" value="InterPro"/>
</dbReference>
<dbReference type="PANTHER" id="PTHR47810">
    <property type="entry name" value="DNA LIGASE"/>
    <property type="match status" value="1"/>
</dbReference>
<proteinExistence type="inferred from homology"/>
<dbReference type="Gene3D" id="2.40.50.140">
    <property type="entry name" value="Nucleic acid-binding proteins"/>
    <property type="match status" value="1"/>
</dbReference>
<name>A0A291PC85_9GAMM</name>
<reference evidence="12 13" key="1">
    <citation type="journal article" date="2017" name="Sci. Rep.">
        <title>Revealing the Saline Adaptation Strategies of the Halophilic Bacterium Halomonas beimenensis through High-throughput Omics and Transposon Mutagenesis Approaches.</title>
        <authorList>
            <person name="Chen Y.H."/>
            <person name="Lin S.S."/>
            <person name="Shyu Y.T."/>
        </authorList>
    </citation>
    <scope>NUCLEOTIDE SEQUENCE [LARGE SCALE GENOMIC DNA]</scope>
    <source>
        <strain evidence="12 13">NTU-111</strain>
    </source>
</reference>
<evidence type="ECO:0000256" key="3">
    <source>
        <dbReference type="ARBA" id="ARBA00022763"/>
    </source>
</evidence>
<dbReference type="Gene3D" id="3.30.470.30">
    <property type="entry name" value="DNA ligase/mRNA capping enzyme"/>
    <property type="match status" value="1"/>
</dbReference>
<dbReference type="SUPFAM" id="SSF56091">
    <property type="entry name" value="DNA ligase/mRNA capping enzyme, catalytic domain"/>
    <property type="match status" value="1"/>
</dbReference>
<evidence type="ECO:0000256" key="4">
    <source>
        <dbReference type="ARBA" id="ARBA00022842"/>
    </source>
</evidence>
<dbReference type="GO" id="GO:0006281">
    <property type="term" value="P:DNA repair"/>
    <property type="evidence" value="ECO:0007669"/>
    <property type="project" value="UniProtKB-KW"/>
</dbReference>
<comment type="catalytic activity">
    <reaction evidence="7 8">
        <text>NAD(+) + (deoxyribonucleotide)n-3'-hydroxyl + 5'-phospho-(deoxyribonucleotide)m = (deoxyribonucleotide)n+m + AMP + beta-nicotinamide D-nucleotide.</text>
        <dbReference type="EC" id="6.5.1.2"/>
    </reaction>
</comment>